<dbReference type="PANTHER" id="PTHR43586">
    <property type="entry name" value="CYSTEINE DESULFURASE"/>
    <property type="match status" value="1"/>
</dbReference>
<dbReference type="InterPro" id="IPR015421">
    <property type="entry name" value="PyrdxlP-dep_Trfase_major"/>
</dbReference>
<dbReference type="InterPro" id="IPR015422">
    <property type="entry name" value="PyrdxlP-dep_Trfase_small"/>
</dbReference>
<dbReference type="KEGG" id="sfol:H3H32_13895"/>
<keyword evidence="3" id="KW-0808">Transferase</keyword>
<proteinExistence type="predicted"/>
<evidence type="ECO:0000313" key="3">
    <source>
        <dbReference type="EMBL" id="QMW05902.1"/>
    </source>
</evidence>
<protein>
    <submittedName>
        <fullName evidence="3">Aminotransferase class V-fold PLP-dependent enzyme</fullName>
    </submittedName>
</protein>
<gene>
    <name evidence="3" type="ORF">H3H32_13895</name>
</gene>
<evidence type="ECO:0000313" key="4">
    <source>
        <dbReference type="Proteomes" id="UP000515369"/>
    </source>
</evidence>
<feature type="domain" description="Aminotransferase class V" evidence="2">
    <location>
        <begin position="62"/>
        <end position="389"/>
    </location>
</feature>
<evidence type="ECO:0000256" key="1">
    <source>
        <dbReference type="ARBA" id="ARBA00022898"/>
    </source>
</evidence>
<dbReference type="Proteomes" id="UP000515369">
    <property type="component" value="Chromosome"/>
</dbReference>
<dbReference type="EMBL" id="CP059732">
    <property type="protein sequence ID" value="QMW05902.1"/>
    <property type="molecule type" value="Genomic_DNA"/>
</dbReference>
<dbReference type="InterPro" id="IPR000192">
    <property type="entry name" value="Aminotrans_V_dom"/>
</dbReference>
<dbReference type="InterPro" id="IPR015424">
    <property type="entry name" value="PyrdxlP-dep_Trfase"/>
</dbReference>
<dbReference type="GO" id="GO:0008483">
    <property type="term" value="F:transaminase activity"/>
    <property type="evidence" value="ECO:0007669"/>
    <property type="project" value="UniProtKB-KW"/>
</dbReference>
<reference evidence="3 4" key="1">
    <citation type="submission" date="2020-07" db="EMBL/GenBank/DDBJ databases">
        <title>Spirosoma foliorum sp. nov., isolated from the leaves on the Nejang mountain Korea, Republic of.</title>
        <authorList>
            <person name="Ho H."/>
            <person name="Lee Y.-J."/>
            <person name="Nurcahyanto D.-A."/>
            <person name="Kim S.-G."/>
        </authorList>
    </citation>
    <scope>NUCLEOTIDE SEQUENCE [LARGE SCALE GENOMIC DNA]</scope>
    <source>
        <strain evidence="3 4">PL0136</strain>
    </source>
</reference>
<keyword evidence="1" id="KW-0663">Pyridoxal phosphate</keyword>
<dbReference type="PANTHER" id="PTHR43586:SF15">
    <property type="entry name" value="BLR3095 PROTEIN"/>
    <property type="match status" value="1"/>
</dbReference>
<keyword evidence="4" id="KW-1185">Reference proteome</keyword>
<dbReference type="Gene3D" id="3.40.640.10">
    <property type="entry name" value="Type I PLP-dependent aspartate aminotransferase-like (Major domain)"/>
    <property type="match status" value="1"/>
</dbReference>
<accession>A0A7G5H460</accession>
<name>A0A7G5H460_9BACT</name>
<keyword evidence="3" id="KW-0032">Aminotransferase</keyword>
<dbReference type="RefSeq" id="WP_182463276.1">
    <property type="nucleotide sequence ID" value="NZ_CP059732.1"/>
</dbReference>
<evidence type="ECO:0000259" key="2">
    <source>
        <dbReference type="Pfam" id="PF00266"/>
    </source>
</evidence>
<dbReference type="Gene3D" id="3.90.1150.10">
    <property type="entry name" value="Aspartate Aminotransferase, domain 1"/>
    <property type="match status" value="1"/>
</dbReference>
<organism evidence="3 4">
    <name type="scientific">Spirosoma foliorum</name>
    <dbReference type="NCBI Taxonomy" id="2710596"/>
    <lineage>
        <taxon>Bacteria</taxon>
        <taxon>Pseudomonadati</taxon>
        <taxon>Bacteroidota</taxon>
        <taxon>Cytophagia</taxon>
        <taxon>Cytophagales</taxon>
        <taxon>Cytophagaceae</taxon>
        <taxon>Spirosoma</taxon>
    </lineage>
</organism>
<sequence>MPVADPNPLFCQKDQFNLPETIHYLNCATRAPFSKAVVQAGHSALSQQANPFGLRPDDFFSGAIRVREQFSTLINSDDPDRIAVVPSVSYGMAVVARNLAFKQGVQAGQKIVLIGDEFPSDVYAWNRVSTELGLTITTVGMPTEFPKGAIWNERLLDAIDSGTALVVVPPVHWMYGIRFDLEAIGKRVREVGAWLVIDGTQAIGALPFDLATVQPDALVCAGYKWLMGPYSLGLAYFGPAFDDGVPLEEGWMNRLDSNQFHRLMDYQPLYRSKAYRYNVGEHTHFLQMPMLETALSQLIDWQPTRIQAYTKDLMANAWSKLEELDCRLEPENGSSGRSHHLVGLWLPDHADPMAIQQALLNENVSVSARARVLRIAPHLYNTPEDVDALVRVLQSVLT</sequence>
<dbReference type="SUPFAM" id="SSF53383">
    <property type="entry name" value="PLP-dependent transferases"/>
    <property type="match status" value="1"/>
</dbReference>
<dbReference type="Pfam" id="PF00266">
    <property type="entry name" value="Aminotran_5"/>
    <property type="match status" value="1"/>
</dbReference>
<dbReference type="AlphaFoldDB" id="A0A7G5H460"/>